<feature type="compositionally biased region" description="Polar residues" evidence="1">
    <location>
        <begin position="26"/>
        <end position="42"/>
    </location>
</feature>
<organism evidence="2 3">
    <name type="scientific">Cyclotella atomus</name>
    <dbReference type="NCBI Taxonomy" id="382360"/>
    <lineage>
        <taxon>Eukaryota</taxon>
        <taxon>Sar</taxon>
        <taxon>Stramenopiles</taxon>
        <taxon>Ochrophyta</taxon>
        <taxon>Bacillariophyta</taxon>
        <taxon>Coscinodiscophyceae</taxon>
        <taxon>Thalassiosirophycidae</taxon>
        <taxon>Stephanodiscales</taxon>
        <taxon>Stephanodiscaceae</taxon>
        <taxon>Cyclotella</taxon>
    </lineage>
</organism>
<gene>
    <name evidence="2" type="ORF">ACHAWO_009815</name>
</gene>
<reference evidence="2 3" key="1">
    <citation type="submission" date="2024-10" db="EMBL/GenBank/DDBJ databases">
        <title>Updated reference genomes for cyclostephanoid diatoms.</title>
        <authorList>
            <person name="Roberts W.R."/>
            <person name="Alverson A.J."/>
        </authorList>
    </citation>
    <scope>NUCLEOTIDE SEQUENCE [LARGE SCALE GENOMIC DNA]</scope>
    <source>
        <strain evidence="2 3">AJA010-31</strain>
    </source>
</reference>
<feature type="region of interest" description="Disordered" evidence="1">
    <location>
        <begin position="467"/>
        <end position="641"/>
    </location>
</feature>
<comment type="caution">
    <text evidence="2">The sequence shown here is derived from an EMBL/GenBank/DDBJ whole genome shotgun (WGS) entry which is preliminary data.</text>
</comment>
<feature type="compositionally biased region" description="Acidic residues" evidence="1">
    <location>
        <begin position="300"/>
        <end position="311"/>
    </location>
</feature>
<feature type="region of interest" description="Disordered" evidence="1">
    <location>
        <begin position="872"/>
        <end position="897"/>
    </location>
</feature>
<evidence type="ECO:0000313" key="2">
    <source>
        <dbReference type="EMBL" id="KAL3800571.1"/>
    </source>
</evidence>
<dbReference type="SUPFAM" id="SSF55961">
    <property type="entry name" value="Bet v1-like"/>
    <property type="match status" value="1"/>
</dbReference>
<feature type="region of interest" description="Disordered" evidence="1">
    <location>
        <begin position="339"/>
        <end position="440"/>
    </location>
</feature>
<feature type="region of interest" description="Disordered" evidence="1">
    <location>
        <begin position="293"/>
        <end position="318"/>
    </location>
</feature>
<sequence length="1055" mass="118492">MEPETTSSHHPRTSSTRYMSREKALPNSSRRIARASQRNSSSKGDDEHRSSHKRDDDRDKCDKYRDRTEDLIDHLKQSHRASSSRSRRNREDASHRDRDRDASSKDADNNRNADRERVANQDVVPKDAQDGSNRRQHDRSKRREKEQRIKEIHDLINDIKNTSIKEKDRDGSKRREERRQQRLQQQQKQEFVDQKVVKHQHQRYAVELQQQQQPEEETEFPLPPKEEEIDGADELSDVDFVEEEFVQSSSSEGEEEEYAQETIDEVNYNHTTYYDEEGNVIKDRFGLSDSDLGHLACGDADSDDNEEDEDEYCRNSAMDSVSEYYGQADSVSEYYGPGGVSGKISVDPRSNSPELNPNFVSCGEESQEERIVTRKISSDPPTASSLGGAQMNDLHTSMEPNEEIGSVYQRELELDAPPSPKGPELRRREPDSVDEPLLTNVYRVGSRPAANYTNYALDDVGRDQYNKMIVPFQHQQEKEGVRKRPVQQDPPESNRGLDVPAPRGPRVSSSKSKREEKKRQEKKKQPELKSILRRKGSPPVVSYFGKPVNDEVSSGSEPEVTETKQGRVRIAAEHDGGDKSVVSSKISSGLRSGKYSNINDAARKNSSDSDNDSKDDSFSIEENSDDESDDDATMKTITESNDERFDRSKTYYLRTSDLGLTQDTIFAEQFLDNPKSKAEPHYHHPSPHPPPNIQFHVDENYLAINDGKGGYSPVAPQAVDALVAIGYRTAVDPVMWTPSSKTRKYMTERGLRFGDVPLPGPLDEGEGGPNDSTCMVWSGKFSHKYYGHDLLAIRSQGVINMSAEELVDLLMDSDRIKEYNKSSNGRTDEIILSDGTNLDSCPFSGRRKKKLTGVVMENARIVDGVAILDSQSEDERSDYSEVNDDDGNRSYTSAQSRKKESTFVGVTKVVRSVNIIPLVKKKVDFVTLVHCRALTDDQGGNGYIIVGRNVYPADDAEKCGKGVIRSEVLLNVHIIRKFKPQKKGASGKKGKGDSRSVVSSASGQAASARELANRCLMTNVSHLKSPMIPSLMAKKMGCAAAASFINDIRALTDYH</sequence>
<protein>
    <submittedName>
        <fullName evidence="2">Uncharacterized protein</fullName>
    </submittedName>
</protein>
<dbReference type="Gene3D" id="3.30.530.20">
    <property type="match status" value="1"/>
</dbReference>
<evidence type="ECO:0000313" key="3">
    <source>
        <dbReference type="Proteomes" id="UP001530400"/>
    </source>
</evidence>
<accession>A0ABD3QM05</accession>
<feature type="compositionally biased region" description="Basic and acidic residues" evidence="1">
    <location>
        <begin position="43"/>
        <end position="76"/>
    </location>
</feature>
<feature type="compositionally biased region" description="Basic and acidic residues" evidence="1">
    <location>
        <begin position="601"/>
        <end position="617"/>
    </location>
</feature>
<feature type="compositionally biased region" description="Polar residues" evidence="1">
    <location>
        <begin position="581"/>
        <end position="599"/>
    </location>
</feature>
<dbReference type="EMBL" id="JALLPJ020000156">
    <property type="protein sequence ID" value="KAL3800571.1"/>
    <property type="molecule type" value="Genomic_DNA"/>
</dbReference>
<feature type="compositionally biased region" description="Low complexity" evidence="1">
    <location>
        <begin position="1"/>
        <end position="17"/>
    </location>
</feature>
<feature type="compositionally biased region" description="Basic and acidic residues" evidence="1">
    <location>
        <begin position="561"/>
        <end position="578"/>
    </location>
</feature>
<feature type="compositionally biased region" description="Acidic residues" evidence="1">
    <location>
        <begin position="618"/>
        <end position="631"/>
    </location>
</feature>
<name>A0ABD3QM05_9STRA</name>
<feature type="region of interest" description="Disordered" evidence="1">
    <location>
        <begin position="1"/>
        <end position="227"/>
    </location>
</feature>
<feature type="compositionally biased region" description="Polar residues" evidence="1">
    <location>
        <begin position="348"/>
        <end position="359"/>
    </location>
</feature>
<proteinExistence type="predicted"/>
<dbReference type="InterPro" id="IPR023393">
    <property type="entry name" value="START-like_dom_sf"/>
</dbReference>
<keyword evidence="3" id="KW-1185">Reference proteome</keyword>
<feature type="compositionally biased region" description="Polar residues" evidence="1">
    <location>
        <begin position="379"/>
        <end position="399"/>
    </location>
</feature>
<feature type="compositionally biased region" description="Basic and acidic residues" evidence="1">
    <location>
        <begin position="512"/>
        <end position="527"/>
    </location>
</feature>
<evidence type="ECO:0000256" key="1">
    <source>
        <dbReference type="SAM" id="MobiDB-lite"/>
    </source>
</evidence>
<dbReference type="Proteomes" id="UP001530400">
    <property type="component" value="Unassembled WGS sequence"/>
</dbReference>
<dbReference type="AlphaFoldDB" id="A0ABD3QM05"/>
<feature type="compositionally biased region" description="Basic and acidic residues" evidence="1">
    <location>
        <begin position="89"/>
        <end position="180"/>
    </location>
</feature>